<keyword evidence="1" id="KW-0378">Hydrolase</keyword>
<dbReference type="RefSeq" id="WP_060621538.1">
    <property type="nucleotide sequence ID" value="NZ_LCZJ02000012.1"/>
</dbReference>
<dbReference type="PANTHER" id="PTHR43546">
    <property type="entry name" value="UPF0173 METAL-DEPENDENT HYDROLASE MJ1163-RELATED"/>
    <property type="match status" value="1"/>
</dbReference>
<dbReference type="OrthoDB" id="9805728at2"/>
<dbReference type="Proteomes" id="UP000054709">
    <property type="component" value="Unassembled WGS sequence"/>
</dbReference>
<dbReference type="Gene3D" id="3.60.15.10">
    <property type="entry name" value="Ribonuclease Z/Hydroxyacylglutathione hydrolase-like"/>
    <property type="match status" value="1"/>
</dbReference>
<protein>
    <recommendedName>
        <fullName evidence="5">Metallo-beta-lactamase domain-containing protein</fullName>
    </recommendedName>
</protein>
<dbReference type="SUPFAM" id="SSF56281">
    <property type="entry name" value="Metallo-hydrolase/oxidoreductase"/>
    <property type="match status" value="1"/>
</dbReference>
<evidence type="ECO:0000313" key="6">
    <source>
        <dbReference type="EMBL" id="KTD88463.1"/>
    </source>
</evidence>
<dbReference type="Pfam" id="PF12706">
    <property type="entry name" value="Lactamase_B_2"/>
    <property type="match status" value="1"/>
</dbReference>
<dbReference type="PANTHER" id="PTHR43546:SF9">
    <property type="entry name" value="L-ASCORBATE-6-PHOSPHATE LACTONASE ULAG-RELATED"/>
    <property type="match status" value="1"/>
</dbReference>
<evidence type="ECO:0000256" key="1">
    <source>
        <dbReference type="ARBA" id="ARBA00022801"/>
    </source>
</evidence>
<name>A0A0W1B4H8_9BACL</name>
<evidence type="ECO:0000256" key="2">
    <source>
        <dbReference type="ARBA" id="ARBA00034221"/>
    </source>
</evidence>
<reference evidence="6 7" key="1">
    <citation type="journal article" date="2015" name="Int. Biodeterior. Biodegradation">
        <title>Physiological and genetic screening methods for the isolation of methyl tert-butyl ether-degrading bacteria for bioremediation purposes.</title>
        <authorList>
            <person name="Guisado I.M."/>
            <person name="Purswani J."/>
            <person name="Gonzalez Lopez J."/>
            <person name="Pozo C."/>
        </authorList>
    </citation>
    <scope>NUCLEOTIDE SEQUENCE [LARGE SCALE GENOMIC DNA]</scope>
    <source>
        <strain evidence="6 7">SH7</strain>
    </source>
</reference>
<keyword evidence="7" id="KW-1185">Reference proteome</keyword>
<comment type="catalytic activity">
    <reaction evidence="2">
        <text>3',5'-cyclic CMP + H2O = CMP + H(+)</text>
        <dbReference type="Rhea" id="RHEA:72675"/>
        <dbReference type="ChEBI" id="CHEBI:15377"/>
        <dbReference type="ChEBI" id="CHEBI:15378"/>
        <dbReference type="ChEBI" id="CHEBI:58003"/>
        <dbReference type="ChEBI" id="CHEBI:60377"/>
    </reaction>
    <physiologicalReaction direction="left-to-right" evidence="2">
        <dbReference type="Rhea" id="RHEA:72676"/>
    </physiologicalReaction>
</comment>
<evidence type="ECO:0000256" key="4">
    <source>
        <dbReference type="ARBA" id="ARBA00048505"/>
    </source>
</evidence>
<gene>
    <name evidence="6" type="ORF">UQ64_03840</name>
</gene>
<comment type="caution">
    <text evidence="6">The sequence shown here is derived from an EMBL/GenBank/DDBJ whole genome shotgun (WGS) entry which is preliminary data.</text>
</comment>
<dbReference type="GO" id="GO:0016787">
    <property type="term" value="F:hydrolase activity"/>
    <property type="evidence" value="ECO:0007669"/>
    <property type="project" value="UniProtKB-KW"/>
</dbReference>
<organism evidence="6 7">
    <name type="scientific">Paenibacillus etheri</name>
    <dbReference type="NCBI Taxonomy" id="1306852"/>
    <lineage>
        <taxon>Bacteria</taxon>
        <taxon>Bacillati</taxon>
        <taxon>Bacillota</taxon>
        <taxon>Bacilli</taxon>
        <taxon>Bacillales</taxon>
        <taxon>Paenibacillaceae</taxon>
        <taxon>Paenibacillus</taxon>
    </lineage>
</organism>
<dbReference type="AlphaFoldDB" id="A0A0W1B4H8"/>
<evidence type="ECO:0000313" key="7">
    <source>
        <dbReference type="Proteomes" id="UP000054709"/>
    </source>
</evidence>
<comment type="catalytic activity">
    <reaction evidence="4">
        <text>3',5'-cyclic UMP + H2O = UMP + H(+)</text>
        <dbReference type="Rhea" id="RHEA:70575"/>
        <dbReference type="ChEBI" id="CHEBI:15377"/>
        <dbReference type="ChEBI" id="CHEBI:15378"/>
        <dbReference type="ChEBI" id="CHEBI:57865"/>
        <dbReference type="ChEBI" id="CHEBI:184387"/>
    </reaction>
    <physiologicalReaction direction="left-to-right" evidence="4">
        <dbReference type="Rhea" id="RHEA:70576"/>
    </physiologicalReaction>
</comment>
<accession>A0A0W1B4H8</accession>
<dbReference type="InterPro" id="IPR001279">
    <property type="entry name" value="Metallo-B-lactamas"/>
</dbReference>
<feature type="domain" description="Metallo-beta-lactamase" evidence="5">
    <location>
        <begin position="20"/>
        <end position="213"/>
    </location>
</feature>
<dbReference type="InterPro" id="IPR050114">
    <property type="entry name" value="UPF0173_UPF0282_UlaG_hydrolase"/>
</dbReference>
<sequence>MKIQHIRNATLWLEYGGSTFLIDPMLSEQGANPPIFNTDNDRRNPLVPLPGAVEQWLRPNAILVTHLHPDHWDAAAISLLPHDLPLLCQEGDGDTLVEQGFENVSEISDKLTFQGITITRTGGQHGTGEIGQLMGKVSGFVFQAESEPDLYLAGDTIWCDEVKMAFEVFKPEVTIVNAGGAQFLTGGHITMNEQDVVDLCEYAPSTKVIAVHMNAINHCLVTRDKLKAHLEKEELQDRVLLPEDGEWCYV</sequence>
<proteinExistence type="predicted"/>
<evidence type="ECO:0000256" key="3">
    <source>
        <dbReference type="ARBA" id="ARBA00034301"/>
    </source>
</evidence>
<dbReference type="EMBL" id="LCZJ02000012">
    <property type="protein sequence ID" value="KTD88463.1"/>
    <property type="molecule type" value="Genomic_DNA"/>
</dbReference>
<dbReference type="InterPro" id="IPR036866">
    <property type="entry name" value="RibonucZ/Hydroxyglut_hydro"/>
</dbReference>
<comment type="function">
    <text evidence="3">Counteracts the endogenous Pycsar antiviral defense system. Phosphodiesterase that enables metal-dependent hydrolysis of host cyclic nucleotide Pycsar defense signals such as cCMP and cUMP.</text>
</comment>
<evidence type="ECO:0000259" key="5">
    <source>
        <dbReference type="Pfam" id="PF12706"/>
    </source>
</evidence>